<feature type="region of interest" description="Disordered" evidence="1">
    <location>
        <begin position="167"/>
        <end position="252"/>
    </location>
</feature>
<gene>
    <name evidence="2" type="ORF">M422DRAFT_273761</name>
</gene>
<reference evidence="2 3" key="1">
    <citation type="submission" date="2014-06" db="EMBL/GenBank/DDBJ databases">
        <title>Evolutionary Origins and Diversification of the Mycorrhizal Mutualists.</title>
        <authorList>
            <consortium name="DOE Joint Genome Institute"/>
            <consortium name="Mycorrhizal Genomics Consortium"/>
            <person name="Kohler A."/>
            <person name="Kuo A."/>
            <person name="Nagy L.G."/>
            <person name="Floudas D."/>
            <person name="Copeland A."/>
            <person name="Barry K.W."/>
            <person name="Cichocki N."/>
            <person name="Veneault-Fourrey C."/>
            <person name="LaButti K."/>
            <person name="Lindquist E.A."/>
            <person name="Lipzen A."/>
            <person name="Lundell T."/>
            <person name="Morin E."/>
            <person name="Murat C."/>
            <person name="Riley R."/>
            <person name="Ohm R."/>
            <person name="Sun H."/>
            <person name="Tunlid A."/>
            <person name="Henrissat B."/>
            <person name="Grigoriev I.V."/>
            <person name="Hibbett D.S."/>
            <person name="Martin F."/>
        </authorList>
    </citation>
    <scope>NUCLEOTIDE SEQUENCE [LARGE SCALE GENOMIC DNA]</scope>
    <source>
        <strain evidence="2 3">SS14</strain>
    </source>
</reference>
<name>A0A0C9TTU9_SPHS4</name>
<organism evidence="2 3">
    <name type="scientific">Sphaerobolus stellatus (strain SS14)</name>
    <dbReference type="NCBI Taxonomy" id="990650"/>
    <lineage>
        <taxon>Eukaryota</taxon>
        <taxon>Fungi</taxon>
        <taxon>Dikarya</taxon>
        <taxon>Basidiomycota</taxon>
        <taxon>Agaricomycotina</taxon>
        <taxon>Agaricomycetes</taxon>
        <taxon>Phallomycetidae</taxon>
        <taxon>Geastrales</taxon>
        <taxon>Sphaerobolaceae</taxon>
        <taxon>Sphaerobolus</taxon>
    </lineage>
</organism>
<feature type="compositionally biased region" description="Polar residues" evidence="1">
    <location>
        <begin position="168"/>
        <end position="194"/>
    </location>
</feature>
<dbReference type="Proteomes" id="UP000054279">
    <property type="component" value="Unassembled WGS sequence"/>
</dbReference>
<evidence type="ECO:0000313" key="2">
    <source>
        <dbReference type="EMBL" id="KIJ25299.1"/>
    </source>
</evidence>
<proteinExistence type="predicted"/>
<feature type="compositionally biased region" description="Low complexity" evidence="1">
    <location>
        <begin position="72"/>
        <end position="81"/>
    </location>
</feature>
<dbReference type="HOGENOM" id="CLU_621377_0_0_1"/>
<keyword evidence="3" id="KW-1185">Reference proteome</keyword>
<evidence type="ECO:0000313" key="3">
    <source>
        <dbReference type="Proteomes" id="UP000054279"/>
    </source>
</evidence>
<feature type="compositionally biased region" description="Pro residues" evidence="1">
    <location>
        <begin position="41"/>
        <end position="51"/>
    </location>
</feature>
<accession>A0A0C9TTU9</accession>
<feature type="compositionally biased region" description="Pro residues" evidence="1">
    <location>
        <begin position="204"/>
        <end position="219"/>
    </location>
</feature>
<feature type="compositionally biased region" description="Acidic residues" evidence="1">
    <location>
        <begin position="289"/>
        <end position="298"/>
    </location>
</feature>
<feature type="region of interest" description="Disordered" evidence="1">
    <location>
        <begin position="100"/>
        <end position="127"/>
    </location>
</feature>
<feature type="region of interest" description="Disordered" evidence="1">
    <location>
        <begin position="1"/>
        <end position="87"/>
    </location>
</feature>
<feature type="compositionally biased region" description="Gly residues" evidence="1">
    <location>
        <begin position="375"/>
        <end position="384"/>
    </location>
</feature>
<dbReference type="EMBL" id="KN837422">
    <property type="protein sequence ID" value="KIJ25299.1"/>
    <property type="molecule type" value="Genomic_DNA"/>
</dbReference>
<evidence type="ECO:0000256" key="1">
    <source>
        <dbReference type="SAM" id="MobiDB-lite"/>
    </source>
</evidence>
<dbReference type="AlphaFoldDB" id="A0A0C9TTU9"/>
<feature type="compositionally biased region" description="Polar residues" evidence="1">
    <location>
        <begin position="107"/>
        <end position="124"/>
    </location>
</feature>
<feature type="region of interest" description="Disordered" evidence="1">
    <location>
        <begin position="370"/>
        <end position="430"/>
    </location>
</feature>
<feature type="compositionally biased region" description="Basic and acidic residues" evidence="1">
    <location>
        <begin position="18"/>
        <end position="33"/>
    </location>
</feature>
<feature type="region of interest" description="Disordered" evidence="1">
    <location>
        <begin position="286"/>
        <end position="350"/>
    </location>
</feature>
<protein>
    <submittedName>
        <fullName evidence="2">Uncharacterized protein</fullName>
    </submittedName>
</protein>
<sequence length="441" mass="45998">MASKIADLFSRGSRKPPKHTDHRDRDREFKLPDSPDSFYSPPLPFQPPPISTLPTHNTKLPWPLGTGKKPISTVSVSSTPPRGTPAPIQVLPNMQAAAAASTASISQVSNYSQGTGNGTSTIGESPNLLDVTIEGSGNLMDELDFLNRKSGSYKAGPFAAQQALMQEKNGSVKSTQTSNSQALQTSTSQVQQAPSTPPVRGRTPNPPPLQIPDSSPQPPHVAQAQPTQLPHPQGSQQPGPPSPSPSYTSYTSSMASSSMISIASAPDEYWEWGMSPGVRLTPAVASPIGEDEEGDGDGGDPHMDINNDPKASGSGPSTSGLNPIITKGKGKKKAKGQGQGGPGSYTPRSHWSAHRLTRMDSAVLPDQSWLNLGDSNGGGEGMSNGGAINNGSGTKAAKHLLGAENPATPPAPIPTPAHTHGGSRIQASRKEVMRIFPLARA</sequence>